<feature type="region of interest" description="Disordered" evidence="1">
    <location>
        <begin position="1"/>
        <end position="36"/>
    </location>
</feature>
<dbReference type="PROSITE" id="PS50086">
    <property type="entry name" value="TBC_RABGAP"/>
    <property type="match status" value="1"/>
</dbReference>
<evidence type="ECO:0000259" key="2">
    <source>
        <dbReference type="PROSITE" id="PS50086"/>
    </source>
</evidence>
<keyword evidence="4" id="KW-1185">Reference proteome</keyword>
<gene>
    <name evidence="3" type="ORF">WJX75_000768</name>
</gene>
<proteinExistence type="predicted"/>
<dbReference type="Gene3D" id="1.10.8.270">
    <property type="entry name" value="putative rabgap domain of human tbc1 domain family member 14 like domains"/>
    <property type="match status" value="1"/>
</dbReference>
<sequence>MSERTANGSDASAMSADGEDEEDSQEPAGARPVDQHGFMISGACSPVMPAWEIDQTKQMQRLRKWRSMLGSGTADWKRFSARHPAMVKRRVRKGIPDRLRGVAWQLLSGGRELLLQNEGVYERLMLAGSSEKELEIVRDLSRTYPSHVYYQQRQGPGQRSLFNVLRAYSVYDRQVGYVQGMGFIAGLLLLYMCEEDAFWTLTALLKGAVHAPLEGLFRPGLPLLQQYLFQFSRLVDEEVPRVGSHLRREGVHPTMFCSHWFITLFAYTLPFDHLLHVWDVLFLEGPKVIFRVGLALLKTSEDTLLALPFERLLTALNSKQFPAFSRPPAQLLKLALSFKVSRRLAASLAEFQKQQKEHPNGKDSLL</sequence>
<protein>
    <recommendedName>
        <fullName evidence="2">Rab-GAP TBC domain-containing protein</fullName>
    </recommendedName>
</protein>
<dbReference type="InterPro" id="IPR000195">
    <property type="entry name" value="Rab-GAP-TBC_dom"/>
</dbReference>
<reference evidence="3 4" key="1">
    <citation type="journal article" date="2024" name="Nat. Commun.">
        <title>Phylogenomics reveals the evolutionary origins of lichenization in chlorophyte algae.</title>
        <authorList>
            <person name="Puginier C."/>
            <person name="Libourel C."/>
            <person name="Otte J."/>
            <person name="Skaloud P."/>
            <person name="Haon M."/>
            <person name="Grisel S."/>
            <person name="Petersen M."/>
            <person name="Berrin J.G."/>
            <person name="Delaux P.M."/>
            <person name="Dal Grande F."/>
            <person name="Keller J."/>
        </authorList>
    </citation>
    <scope>NUCLEOTIDE SEQUENCE [LARGE SCALE GENOMIC DNA]</scope>
    <source>
        <strain evidence="3 4">SAG 216-7</strain>
    </source>
</reference>
<dbReference type="InterPro" id="IPR050302">
    <property type="entry name" value="Rab_GAP_TBC_domain"/>
</dbReference>
<evidence type="ECO:0000313" key="4">
    <source>
        <dbReference type="Proteomes" id="UP001491310"/>
    </source>
</evidence>
<comment type="caution">
    <text evidence="3">The sequence shown here is derived from an EMBL/GenBank/DDBJ whole genome shotgun (WGS) entry which is preliminary data.</text>
</comment>
<dbReference type="PANTHER" id="PTHR47219">
    <property type="entry name" value="RAB GTPASE-ACTIVATING PROTEIN 1-LIKE"/>
    <property type="match status" value="1"/>
</dbReference>
<dbReference type="Gene3D" id="1.10.472.80">
    <property type="entry name" value="Ypt/Rab-GAP domain of gyp1p, domain 3"/>
    <property type="match status" value="1"/>
</dbReference>
<dbReference type="SMART" id="SM00164">
    <property type="entry name" value="TBC"/>
    <property type="match status" value="1"/>
</dbReference>
<dbReference type="Proteomes" id="UP001491310">
    <property type="component" value="Unassembled WGS sequence"/>
</dbReference>
<feature type="domain" description="Rab-GAP TBC" evidence="2">
    <location>
        <begin position="94"/>
        <end position="285"/>
    </location>
</feature>
<dbReference type="Gene3D" id="1.10.10.750">
    <property type="entry name" value="Ypt/Rab-GAP domain of gyp1p, domain 1"/>
    <property type="match status" value="1"/>
</dbReference>
<dbReference type="PANTHER" id="PTHR47219:SF9">
    <property type="entry name" value="GTPASE ACTIVATING PROTEIN AND CENTROSOME-ASSOCIATED, ISOFORM B"/>
    <property type="match status" value="1"/>
</dbReference>
<feature type="compositionally biased region" description="Polar residues" evidence="1">
    <location>
        <begin position="1"/>
        <end position="12"/>
    </location>
</feature>
<evidence type="ECO:0000256" key="1">
    <source>
        <dbReference type="SAM" id="MobiDB-lite"/>
    </source>
</evidence>
<accession>A0ABR2Z3A5</accession>
<evidence type="ECO:0000313" key="3">
    <source>
        <dbReference type="EMBL" id="KAK9918049.1"/>
    </source>
</evidence>
<organism evidence="3 4">
    <name type="scientific">Coccomyxa subellipsoidea</name>
    <dbReference type="NCBI Taxonomy" id="248742"/>
    <lineage>
        <taxon>Eukaryota</taxon>
        <taxon>Viridiplantae</taxon>
        <taxon>Chlorophyta</taxon>
        <taxon>core chlorophytes</taxon>
        <taxon>Trebouxiophyceae</taxon>
        <taxon>Trebouxiophyceae incertae sedis</taxon>
        <taxon>Coccomyxaceae</taxon>
        <taxon>Coccomyxa</taxon>
    </lineage>
</organism>
<name>A0ABR2Z3A5_9CHLO</name>
<dbReference type="Pfam" id="PF00566">
    <property type="entry name" value="RabGAP-TBC"/>
    <property type="match status" value="1"/>
</dbReference>
<dbReference type="InterPro" id="IPR035969">
    <property type="entry name" value="Rab-GAP_TBC_sf"/>
</dbReference>
<dbReference type="EMBL" id="JALJOT010000001">
    <property type="protein sequence ID" value="KAK9918049.1"/>
    <property type="molecule type" value="Genomic_DNA"/>
</dbReference>
<dbReference type="SUPFAM" id="SSF47923">
    <property type="entry name" value="Ypt/Rab-GAP domain of gyp1p"/>
    <property type="match status" value="2"/>
</dbReference>